<evidence type="ECO:0000256" key="1">
    <source>
        <dbReference type="SAM" id="MobiDB-lite"/>
    </source>
</evidence>
<name>A0A183A7U3_9TREM</name>
<dbReference type="EMBL" id="UZAN01040038">
    <property type="protein sequence ID" value="VDP68220.1"/>
    <property type="molecule type" value="Genomic_DNA"/>
</dbReference>
<keyword evidence="3" id="KW-1185">Reference proteome</keyword>
<dbReference type="AlphaFoldDB" id="A0A183A7U3"/>
<dbReference type="WBParaSite" id="ECPE_0000303101-mRNA-1">
    <property type="protein sequence ID" value="ECPE_0000303101-mRNA-1"/>
    <property type="gene ID" value="ECPE_0000303101"/>
</dbReference>
<sequence length="432" mass="47983">MSAFRPLILVGKRLRHVKTRLTSGYRDLEAMDAEIVKKTTQLKSLKEKLKSVEARLAEMGATESRCLELERRLQEKDQELRQLQQTERHVTRTKLPGSMHGPSSSDSDLARVLEETKAALAASRRDSKRLKRRTTRELSELERIAEEQCQRAGELTEQLALVKRQYAQLKGQVASQTELNEHGRRLEAALAAVRAELEQNLRDEEEALFQLDPTTAQTLYGHQGRNATDQETQFAHSDQTTSDLHRSLLILTNSFHDLCHPSTQQQHSKSLLTINDFTRSTPGLYRPAANSASAEAPPVSPYPGVSCAVVEPGESTVGTCRTGNTTATSGLGSSLNPTASNADLGVRPSVSDQFGDSTTGNKTQELVTRNNGVKDKIIDRVCKQREHNAAEWEQSHAQFRAIRDQVDRVRGQLDGTNGSGRMTSNPRGSRQR</sequence>
<evidence type="ECO:0000313" key="3">
    <source>
        <dbReference type="Proteomes" id="UP000272942"/>
    </source>
</evidence>
<reference evidence="2 3" key="2">
    <citation type="submission" date="2018-11" db="EMBL/GenBank/DDBJ databases">
        <authorList>
            <consortium name="Pathogen Informatics"/>
        </authorList>
    </citation>
    <scope>NUCLEOTIDE SEQUENCE [LARGE SCALE GENOMIC DNA]</scope>
    <source>
        <strain evidence="2 3">Egypt</strain>
    </source>
</reference>
<organism evidence="4">
    <name type="scientific">Echinostoma caproni</name>
    <dbReference type="NCBI Taxonomy" id="27848"/>
    <lineage>
        <taxon>Eukaryota</taxon>
        <taxon>Metazoa</taxon>
        <taxon>Spiralia</taxon>
        <taxon>Lophotrochozoa</taxon>
        <taxon>Platyhelminthes</taxon>
        <taxon>Trematoda</taxon>
        <taxon>Digenea</taxon>
        <taxon>Plagiorchiida</taxon>
        <taxon>Echinostomata</taxon>
        <taxon>Echinostomatoidea</taxon>
        <taxon>Echinostomatidae</taxon>
        <taxon>Echinostoma</taxon>
    </lineage>
</organism>
<evidence type="ECO:0000313" key="4">
    <source>
        <dbReference type="WBParaSite" id="ECPE_0000303101-mRNA-1"/>
    </source>
</evidence>
<feature type="region of interest" description="Disordered" evidence="1">
    <location>
        <begin position="403"/>
        <end position="432"/>
    </location>
</feature>
<dbReference type="Proteomes" id="UP000272942">
    <property type="component" value="Unassembled WGS sequence"/>
</dbReference>
<accession>A0A183A7U3</accession>
<proteinExistence type="predicted"/>
<feature type="compositionally biased region" description="Polar residues" evidence="1">
    <location>
        <begin position="414"/>
        <end position="432"/>
    </location>
</feature>
<gene>
    <name evidence="2" type="ORF">ECPE_LOCUS3028</name>
</gene>
<feature type="region of interest" description="Disordered" evidence="1">
    <location>
        <begin position="86"/>
        <end position="108"/>
    </location>
</feature>
<protein>
    <submittedName>
        <fullName evidence="2 4">Uncharacterized protein</fullName>
    </submittedName>
</protein>
<reference evidence="4" key="1">
    <citation type="submission" date="2016-06" db="UniProtKB">
        <authorList>
            <consortium name="WormBaseParasite"/>
        </authorList>
    </citation>
    <scope>IDENTIFICATION</scope>
</reference>
<evidence type="ECO:0000313" key="2">
    <source>
        <dbReference type="EMBL" id="VDP68220.1"/>
    </source>
</evidence>